<keyword evidence="2" id="KW-1185">Reference proteome</keyword>
<dbReference type="RefSeq" id="WP_187024545.1">
    <property type="nucleotide sequence ID" value="NZ_JACOPB010000025.1"/>
</dbReference>
<dbReference type="Proteomes" id="UP000634672">
    <property type="component" value="Unassembled WGS sequence"/>
</dbReference>
<evidence type="ECO:0000313" key="2">
    <source>
        <dbReference type="Proteomes" id="UP000634672"/>
    </source>
</evidence>
<name>A0ABR7HFT2_9FIRM</name>
<comment type="caution">
    <text evidence="1">The sequence shown here is derived from an EMBL/GenBank/DDBJ whole genome shotgun (WGS) entry which is preliminary data.</text>
</comment>
<protein>
    <submittedName>
        <fullName evidence="1">Uncharacterized protein</fullName>
    </submittedName>
</protein>
<organism evidence="1 2">
    <name type="scientific">Hungatella hominis</name>
    <dbReference type="NCBI Taxonomy" id="2763050"/>
    <lineage>
        <taxon>Bacteria</taxon>
        <taxon>Bacillati</taxon>
        <taxon>Bacillota</taxon>
        <taxon>Clostridia</taxon>
        <taxon>Lachnospirales</taxon>
        <taxon>Lachnospiraceae</taxon>
        <taxon>Hungatella</taxon>
    </lineage>
</organism>
<evidence type="ECO:0000313" key="1">
    <source>
        <dbReference type="EMBL" id="MBC5712030.1"/>
    </source>
</evidence>
<reference evidence="1 2" key="1">
    <citation type="submission" date="2020-08" db="EMBL/GenBank/DDBJ databases">
        <title>Genome public.</title>
        <authorList>
            <person name="Liu C."/>
            <person name="Sun Q."/>
        </authorList>
    </citation>
    <scope>NUCLEOTIDE SEQUENCE [LARGE SCALE GENOMIC DNA]</scope>
    <source>
        <strain evidence="1 2">NSJ-66</strain>
    </source>
</reference>
<sequence length="130" mass="15044">MTIDYIKAGFLSIDEILDECEEYIEDNYPDECDNITKNDLYEIIENLCKDTEDILIGLAAVYGEEIVLKSGGEWQLRKDIGNSCFISNIYGNKYEMAEPMEIICTYLTYGCTDMAGLLRYLKEKWRNQTC</sequence>
<dbReference type="EMBL" id="JACOPB010000025">
    <property type="protein sequence ID" value="MBC5712030.1"/>
    <property type="molecule type" value="Genomic_DNA"/>
</dbReference>
<accession>A0ABR7HFT2</accession>
<proteinExistence type="predicted"/>
<gene>
    <name evidence="1" type="ORF">H8S75_29340</name>
</gene>